<evidence type="ECO:0000313" key="2">
    <source>
        <dbReference type="EMBL" id="KAK7544931.1"/>
    </source>
</evidence>
<name>A0ABR1MAQ3_9PEZI</name>
<keyword evidence="3" id="KW-1185">Reference proteome</keyword>
<organism evidence="2 3">
    <name type="scientific">Phyllosticta citribraziliensis</name>
    <dbReference type="NCBI Taxonomy" id="989973"/>
    <lineage>
        <taxon>Eukaryota</taxon>
        <taxon>Fungi</taxon>
        <taxon>Dikarya</taxon>
        <taxon>Ascomycota</taxon>
        <taxon>Pezizomycotina</taxon>
        <taxon>Dothideomycetes</taxon>
        <taxon>Dothideomycetes incertae sedis</taxon>
        <taxon>Botryosphaeriales</taxon>
        <taxon>Phyllostictaceae</taxon>
        <taxon>Phyllosticta</taxon>
    </lineage>
</organism>
<dbReference type="Pfam" id="PF11496">
    <property type="entry name" value="HDA2-3"/>
    <property type="match status" value="1"/>
</dbReference>
<reference evidence="2 3" key="1">
    <citation type="submission" date="2024-04" db="EMBL/GenBank/DDBJ databases">
        <title>Phyllosticta paracitricarpa is synonymous to the EU quarantine fungus P. citricarpa based on phylogenomic analyses.</title>
        <authorList>
            <consortium name="Lawrence Berkeley National Laboratory"/>
            <person name="Van ingen-buijs V.A."/>
            <person name="Van westerhoven A.C."/>
            <person name="Haridas S."/>
            <person name="Skiadas P."/>
            <person name="Martin F."/>
            <person name="Groenewald J.Z."/>
            <person name="Crous P.W."/>
            <person name="Seidl M.F."/>
        </authorList>
    </citation>
    <scope>NUCLEOTIDE SEQUENCE [LARGE SCALE GENOMIC DNA]</scope>
    <source>
        <strain evidence="2 3">CPC 17464</strain>
    </source>
</reference>
<feature type="compositionally biased region" description="Basic residues" evidence="1">
    <location>
        <begin position="26"/>
        <end position="37"/>
    </location>
</feature>
<feature type="compositionally biased region" description="Polar residues" evidence="1">
    <location>
        <begin position="506"/>
        <end position="517"/>
    </location>
</feature>
<dbReference type="EMBL" id="JBBPEH010000001">
    <property type="protein sequence ID" value="KAK7544931.1"/>
    <property type="molecule type" value="Genomic_DNA"/>
</dbReference>
<feature type="region of interest" description="Disordered" evidence="1">
    <location>
        <begin position="1313"/>
        <end position="1377"/>
    </location>
</feature>
<evidence type="ECO:0000256" key="1">
    <source>
        <dbReference type="SAM" id="MobiDB-lite"/>
    </source>
</evidence>
<dbReference type="InterPro" id="IPR021006">
    <property type="entry name" value="Hda2/3"/>
</dbReference>
<dbReference type="RefSeq" id="XP_066660166.1">
    <property type="nucleotide sequence ID" value="XM_066798889.1"/>
</dbReference>
<feature type="region of interest" description="Disordered" evidence="1">
    <location>
        <begin position="684"/>
        <end position="764"/>
    </location>
</feature>
<dbReference type="GeneID" id="92031795"/>
<sequence length="1377" mass="150919">MARPAKPKSIKRPRDYSPSPSTTSPKRQKRRGRGRPPKRVDPSTAPDKFFPARAILDEDTFARKYLVDWEGLDPTTGEPFEPTWEHYEFCTEDLIDEWEQQQYQAEHLHSGTDSDQESLCAPSSQGPIRFQRNRINRLSSSSSPPLSEPPDVIPVGRSPVVIPSRLTTSQLLEYQYISSQELSALCVPESSQLNGSGKSIGHQSQAGDVFHSTCGTQASSTVWETPARPRRFSTTAFVSDSQSWGVPSDHIPSTQPSLGDVGTADRRTTSGSQLSCPFAAADSGHSLQHCLLNSSAVIPETQLLATTQESNALVSSGSKAAPSPGLPSTQKDIQDFAGRPSNTEEASAAARGISTVGRHSENDERQLQQDTISSSHTFGPVSPLVTSVQDQRNNQRSTAPVVFPDVNLEGSTERHILVSSPTLDSTDTRSQPHLSLDFQNEGWCQTTGASQRELGGTFTQRPTYAQEQIPAIKGCQSGKVTHQAHQTPTLSNINKSDKLRGVGRSCASSCATASQKPEGTPRPNPSVTNLTQSSEIETRFSTFEPEVDLNDPRPSLIAPSVTELPGTFPSILYDPTPPLQQSRSDLETYATSLPHSGAQASPSTIALTESIIPKASPSSSLRRSQYLSGVQSHQAIPEDSASQRNPIPSTISRRARSLTRSADPWNESSVFSSGLELIRRRTLNGFGDRPSQSRLSTNRSASYSAIMSCSPSRPSAQEGQGILDSRDIDTTQSESTHQHDSTGDTDMPDVEGAMPTGDDGCEDGDLEALVATPYTAQREYLVGLSMEGVQGNQYRTTMNFESKKIVAFTEGDSQEAESMAKEAEQLLTDVRNILTHVDLHFRSADALTQHENSDTEAAEWSKNAAAKFRFLGHLFERLRWEQRHIVLISRPGEIQNIVETFVRGSKIQYAADNSGDDDLAGFKIQADWPHGKLLVTILNSESDVSEHDSADLMISLDPTLDLDTFPILRIREAMNSSLVLPVITPIITNSLEHIDRCIPPTIKGVRRMQLLVRFMAELRNRAGRVDEGSMVDRAAEAVAQALVAEEATDEEGRKGFDVLTTVGSVADLVNTQGGSISPLSISSANPQSTSETPGPSKRQLEDGDEGPAKRVKTDETKSNMKSKHQSLREDLAYTKHRLEEFERALEECQATNEDQKDVILGLRQELSDNKAEVAKASERIEKQTDIISKLKEDKVTLEESLAEARTALETSAIPEIAQQERVRRERDEALKSVEKLKRAQENQSREMDFIREQYQSASSSAAECSAEKNSLTQRVRDLERMVASEVERAKKLSMSSANKAWRDEVDKLQAQLRDRDDMIRRQSEELKTMRPRQGVGTRAGSVPRSPRIMGGGPGSRGGSPAPSGLGGRVERLRNLNA</sequence>
<feature type="region of interest" description="Disordered" evidence="1">
    <location>
        <begin position="1074"/>
        <end position="1127"/>
    </location>
</feature>
<comment type="caution">
    <text evidence="2">The sequence shown here is derived from an EMBL/GenBank/DDBJ whole genome shotgun (WGS) entry which is preliminary data.</text>
</comment>
<feature type="compositionally biased region" description="Polar residues" evidence="1">
    <location>
        <begin position="1074"/>
        <end position="1093"/>
    </location>
</feature>
<dbReference type="Gene3D" id="2.40.50.40">
    <property type="match status" value="1"/>
</dbReference>
<dbReference type="InterPro" id="IPR038609">
    <property type="entry name" value="HDA1_su2/3_sf"/>
</dbReference>
<dbReference type="CDD" id="cd00024">
    <property type="entry name" value="CD_CSD"/>
    <property type="match status" value="1"/>
</dbReference>
<feature type="region of interest" description="Disordered" evidence="1">
    <location>
        <begin position="616"/>
        <end position="670"/>
    </location>
</feature>
<feature type="compositionally biased region" description="Polar residues" evidence="1">
    <location>
        <begin position="690"/>
        <end position="718"/>
    </location>
</feature>
<feature type="region of interest" description="Disordered" evidence="1">
    <location>
        <begin position="1"/>
        <end position="51"/>
    </location>
</feature>
<feature type="compositionally biased region" description="Polar residues" evidence="1">
    <location>
        <begin position="384"/>
        <end position="397"/>
    </location>
</feature>
<feature type="region of interest" description="Disordered" evidence="1">
    <location>
        <begin position="104"/>
        <end position="126"/>
    </location>
</feature>
<feature type="region of interest" description="Disordered" evidence="1">
    <location>
        <begin position="476"/>
        <end position="530"/>
    </location>
</feature>
<feature type="region of interest" description="Disordered" evidence="1">
    <location>
        <begin position="314"/>
        <end position="397"/>
    </location>
</feature>
<feature type="region of interest" description="Disordered" evidence="1">
    <location>
        <begin position="243"/>
        <end position="273"/>
    </location>
</feature>
<feature type="compositionally biased region" description="Basic and acidic residues" evidence="1">
    <location>
        <begin position="1313"/>
        <end position="1328"/>
    </location>
</feature>
<gene>
    <name evidence="2" type="ORF">J3D65DRAFT_611261</name>
</gene>
<feature type="compositionally biased region" description="Polar residues" evidence="1">
    <location>
        <begin position="616"/>
        <end position="652"/>
    </location>
</feature>
<accession>A0ABR1MAQ3</accession>
<protein>
    <submittedName>
        <fullName evidence="2">Class II histone deacetylase complex subunits 2 and 3-domain-containing protein</fullName>
    </submittedName>
</protein>
<feature type="compositionally biased region" description="Basic residues" evidence="1">
    <location>
        <begin position="1"/>
        <end position="11"/>
    </location>
</feature>
<dbReference type="Proteomes" id="UP001360953">
    <property type="component" value="Unassembled WGS sequence"/>
</dbReference>
<dbReference type="Gene3D" id="3.40.50.12360">
    <property type="match status" value="1"/>
</dbReference>
<feature type="compositionally biased region" description="Polar residues" evidence="1">
    <location>
        <begin position="368"/>
        <end position="377"/>
    </location>
</feature>
<evidence type="ECO:0000313" key="3">
    <source>
        <dbReference type="Proteomes" id="UP001360953"/>
    </source>
</evidence>
<feature type="compositionally biased region" description="Basic and acidic residues" evidence="1">
    <location>
        <begin position="1368"/>
        <end position="1377"/>
    </location>
</feature>
<proteinExistence type="predicted"/>
<feature type="compositionally biased region" description="Polar residues" evidence="1">
    <location>
        <begin position="243"/>
        <end position="257"/>
    </location>
</feature>
<feature type="compositionally biased region" description="Basic and acidic residues" evidence="1">
    <location>
        <begin position="1098"/>
        <end position="1118"/>
    </location>
</feature>
<feature type="compositionally biased region" description="Polar residues" evidence="1">
    <location>
        <begin position="478"/>
        <end position="494"/>
    </location>
</feature>
<feature type="compositionally biased region" description="Basic and acidic residues" evidence="1">
    <location>
        <begin position="358"/>
        <end position="367"/>
    </location>
</feature>